<dbReference type="PRINTS" id="PR00385">
    <property type="entry name" value="P450"/>
</dbReference>
<dbReference type="PANTHER" id="PTHR24305:SF77">
    <property type="entry name" value="CYTOCHROME P450 MONOOXYGENASE"/>
    <property type="match status" value="1"/>
</dbReference>
<name>A0AAD9S3I9_PHOAM</name>
<dbReference type="CDD" id="cd11060">
    <property type="entry name" value="CYP57A1-like"/>
    <property type="match status" value="1"/>
</dbReference>
<keyword evidence="11" id="KW-1185">Reference proteome</keyword>
<feature type="binding site" description="axial binding residue" evidence="8">
    <location>
        <position position="452"/>
    </location>
    <ligand>
        <name>heme</name>
        <dbReference type="ChEBI" id="CHEBI:30413"/>
    </ligand>
    <ligandPart>
        <name>Fe</name>
        <dbReference type="ChEBI" id="CHEBI:18248"/>
    </ligandPart>
</feature>
<dbReference type="PANTHER" id="PTHR24305">
    <property type="entry name" value="CYTOCHROME P450"/>
    <property type="match status" value="1"/>
</dbReference>
<dbReference type="Pfam" id="PF00067">
    <property type="entry name" value="p450"/>
    <property type="match status" value="1"/>
</dbReference>
<dbReference type="GO" id="GO:0004497">
    <property type="term" value="F:monooxygenase activity"/>
    <property type="evidence" value="ECO:0007669"/>
    <property type="project" value="UniProtKB-KW"/>
</dbReference>
<keyword evidence="6 8" id="KW-0408">Iron</keyword>
<keyword evidence="9" id="KW-0812">Transmembrane</keyword>
<gene>
    <name evidence="10" type="ORF">N8I77_013027</name>
</gene>
<reference evidence="10" key="1">
    <citation type="submission" date="2023-06" db="EMBL/GenBank/DDBJ databases">
        <authorList>
            <person name="Noh H."/>
        </authorList>
    </citation>
    <scope>NUCLEOTIDE SEQUENCE</scope>
    <source>
        <strain evidence="10">DUCC20226</strain>
    </source>
</reference>
<keyword evidence="4 8" id="KW-0479">Metal-binding</keyword>
<keyword evidence="9" id="KW-1133">Transmembrane helix</keyword>
<evidence type="ECO:0000256" key="4">
    <source>
        <dbReference type="ARBA" id="ARBA00022723"/>
    </source>
</evidence>
<evidence type="ECO:0000313" key="10">
    <source>
        <dbReference type="EMBL" id="KAK2597164.1"/>
    </source>
</evidence>
<evidence type="ECO:0000256" key="7">
    <source>
        <dbReference type="ARBA" id="ARBA00023033"/>
    </source>
</evidence>
<evidence type="ECO:0000256" key="5">
    <source>
        <dbReference type="ARBA" id="ARBA00023002"/>
    </source>
</evidence>
<accession>A0AAD9S3I9</accession>
<comment type="similarity">
    <text evidence="2">Belongs to the cytochrome P450 family.</text>
</comment>
<dbReference type="AlphaFoldDB" id="A0AAD9S3I9"/>
<dbReference type="InterPro" id="IPR002401">
    <property type="entry name" value="Cyt_P450_E_grp-I"/>
</dbReference>
<keyword evidence="5" id="KW-0560">Oxidoreductase</keyword>
<dbReference type="Gene3D" id="1.10.630.10">
    <property type="entry name" value="Cytochrome P450"/>
    <property type="match status" value="1"/>
</dbReference>
<dbReference type="GO" id="GO:0020037">
    <property type="term" value="F:heme binding"/>
    <property type="evidence" value="ECO:0007669"/>
    <property type="project" value="InterPro"/>
</dbReference>
<evidence type="ECO:0000256" key="6">
    <source>
        <dbReference type="ARBA" id="ARBA00023004"/>
    </source>
</evidence>
<dbReference type="PRINTS" id="PR00463">
    <property type="entry name" value="EP450I"/>
</dbReference>
<organism evidence="10 11">
    <name type="scientific">Phomopsis amygdali</name>
    <name type="common">Fusicoccum amygdali</name>
    <dbReference type="NCBI Taxonomy" id="1214568"/>
    <lineage>
        <taxon>Eukaryota</taxon>
        <taxon>Fungi</taxon>
        <taxon>Dikarya</taxon>
        <taxon>Ascomycota</taxon>
        <taxon>Pezizomycotina</taxon>
        <taxon>Sordariomycetes</taxon>
        <taxon>Sordariomycetidae</taxon>
        <taxon>Diaporthales</taxon>
        <taxon>Diaporthaceae</taxon>
        <taxon>Diaporthe</taxon>
    </lineage>
</organism>
<keyword evidence="7" id="KW-0503">Monooxygenase</keyword>
<proteinExistence type="inferred from homology"/>
<evidence type="ECO:0000256" key="9">
    <source>
        <dbReference type="SAM" id="Phobius"/>
    </source>
</evidence>
<evidence type="ECO:0000313" key="11">
    <source>
        <dbReference type="Proteomes" id="UP001265746"/>
    </source>
</evidence>
<dbReference type="InterPro" id="IPR001128">
    <property type="entry name" value="Cyt_P450"/>
</dbReference>
<evidence type="ECO:0000256" key="3">
    <source>
        <dbReference type="ARBA" id="ARBA00022617"/>
    </source>
</evidence>
<evidence type="ECO:0000256" key="1">
    <source>
        <dbReference type="ARBA" id="ARBA00001971"/>
    </source>
</evidence>
<dbReference type="EMBL" id="JAUJFL010000010">
    <property type="protein sequence ID" value="KAK2597164.1"/>
    <property type="molecule type" value="Genomic_DNA"/>
</dbReference>
<dbReference type="InterPro" id="IPR050121">
    <property type="entry name" value="Cytochrome_P450_monoxygenase"/>
</dbReference>
<dbReference type="InterPro" id="IPR036396">
    <property type="entry name" value="Cyt_P450_sf"/>
</dbReference>
<dbReference type="GO" id="GO:0016705">
    <property type="term" value="F:oxidoreductase activity, acting on paired donors, with incorporation or reduction of molecular oxygen"/>
    <property type="evidence" value="ECO:0007669"/>
    <property type="project" value="InterPro"/>
</dbReference>
<comment type="caution">
    <text evidence="10">The sequence shown here is derived from an EMBL/GenBank/DDBJ whole genome shotgun (WGS) entry which is preliminary data.</text>
</comment>
<comment type="cofactor">
    <cofactor evidence="1 8">
        <name>heme</name>
        <dbReference type="ChEBI" id="CHEBI:30413"/>
    </cofactor>
</comment>
<evidence type="ECO:0000256" key="8">
    <source>
        <dbReference type="PIRSR" id="PIRSR602401-1"/>
    </source>
</evidence>
<dbReference type="SUPFAM" id="SSF48264">
    <property type="entry name" value="Cytochrome P450"/>
    <property type="match status" value="1"/>
</dbReference>
<evidence type="ECO:0000256" key="2">
    <source>
        <dbReference type="ARBA" id="ARBA00010617"/>
    </source>
</evidence>
<keyword evidence="9" id="KW-0472">Membrane</keyword>
<sequence>MYCVLQIGVLGIAALVTWYFVSTFLTWWRLRHIPGPFVAKFSYLWLGRTTHSGKQYYVHRELHKKYGPLVRIGPNYIITDEPDVIKSISSARSAYHRDGWYSTGRFNPYRDNLFTKLEPSVHSKAKLRLSGSYNGRETNNLEPNVDEQVQNLIGLLHRKYAVSSEDLSRPLLDLGPTSNYFTLDVITKVAFGQEFGYLREETDLYHFMQHVRDLWPRMSTSADVPWIRRILFSKFFLLLFGPSTTDKDGFGALMRVAEQYVSQRFKQGAKELDDSLGSLIKKGLTQEECESEGLFLIVGGTESTASAIRSILIHTMTSPRVYQALKAEISRAINDGRLTETGTGVIRNEDAASLSYLRAVIYEGIRMRPPLLGLFPKVVPAGGAEFCGSYIPAGTGICMNSSALLRRQDMFGPHTEVFRPERFLELGDVGSPRRNEMERNVELAFGYGANQCVGKPLALMEIYKVVFELYRNFDLQLVSPTLSNPKDHFGYGVFLEWDMFVRVYKSADPASASEKLIETGP</sequence>
<keyword evidence="3 8" id="KW-0349">Heme</keyword>
<protein>
    <submittedName>
        <fullName evidence="10">Uncharacterized protein</fullName>
    </submittedName>
</protein>
<dbReference type="GO" id="GO:0005506">
    <property type="term" value="F:iron ion binding"/>
    <property type="evidence" value="ECO:0007669"/>
    <property type="project" value="InterPro"/>
</dbReference>
<feature type="transmembrane region" description="Helical" evidence="9">
    <location>
        <begin position="7"/>
        <end position="28"/>
    </location>
</feature>
<dbReference type="Proteomes" id="UP001265746">
    <property type="component" value="Unassembled WGS sequence"/>
</dbReference>